<evidence type="ECO:0000313" key="2">
    <source>
        <dbReference type="Proteomes" id="UP000249135"/>
    </source>
</evidence>
<proteinExistence type="predicted"/>
<protein>
    <submittedName>
        <fullName evidence="1">Uncharacterized protein</fullName>
    </submittedName>
</protein>
<dbReference type="EMBL" id="QFPP01000291">
    <property type="protein sequence ID" value="PZQ69605.1"/>
    <property type="molecule type" value="Genomic_DNA"/>
</dbReference>
<name>A0A2W5Q4K2_VARPD</name>
<evidence type="ECO:0000313" key="1">
    <source>
        <dbReference type="EMBL" id="PZQ69605.1"/>
    </source>
</evidence>
<dbReference type="AlphaFoldDB" id="A0A2W5Q4K2"/>
<comment type="caution">
    <text evidence="1">The sequence shown here is derived from an EMBL/GenBank/DDBJ whole genome shotgun (WGS) entry which is preliminary data.</text>
</comment>
<dbReference type="Proteomes" id="UP000249135">
    <property type="component" value="Unassembled WGS sequence"/>
</dbReference>
<reference evidence="1 2" key="1">
    <citation type="submission" date="2017-08" db="EMBL/GenBank/DDBJ databases">
        <title>Infants hospitalized years apart are colonized by the same room-sourced microbial strains.</title>
        <authorList>
            <person name="Brooks B."/>
            <person name="Olm M.R."/>
            <person name="Firek B.A."/>
            <person name="Baker R."/>
            <person name="Thomas B.C."/>
            <person name="Morowitz M.J."/>
            <person name="Banfield J.F."/>
        </authorList>
    </citation>
    <scope>NUCLEOTIDE SEQUENCE [LARGE SCALE GENOMIC DNA]</scope>
    <source>
        <strain evidence="1">S2_005_003_R2_41</strain>
    </source>
</reference>
<sequence length="254" mass="26940">MYQQAPPVPPPALVDGDAPVPRRRLWWWLGASLAGMAVAGAASGLMTSAPPQASANTLEDAVRTTITQGDGPGRDPICVANGLAYDSQPVNVQLGNAGTLAWMDALAAAGLYGPGEEAQPGGLLSQPIRTYSPRPVLADWSGARHLCVARAVKLEAVRNIGTVQSMRFRGRAYPGVAAEVVWALDGPAPWLGMPEVAAAFSAELPSWRGARWEVTPEGWRLVQRRNFFLSGTQWLTSESLDRVAGVAPRSTLPP</sequence>
<organism evidence="1 2">
    <name type="scientific">Variovorax paradoxus</name>
    <dbReference type="NCBI Taxonomy" id="34073"/>
    <lineage>
        <taxon>Bacteria</taxon>
        <taxon>Pseudomonadati</taxon>
        <taxon>Pseudomonadota</taxon>
        <taxon>Betaproteobacteria</taxon>
        <taxon>Burkholderiales</taxon>
        <taxon>Comamonadaceae</taxon>
        <taxon>Variovorax</taxon>
    </lineage>
</organism>
<gene>
    <name evidence="1" type="ORF">DI563_19315</name>
</gene>
<accession>A0A2W5Q4K2</accession>